<feature type="region of interest" description="Disordered" evidence="5">
    <location>
        <begin position="1"/>
        <end position="80"/>
    </location>
</feature>
<keyword evidence="3" id="KW-0862">Zinc</keyword>
<dbReference type="SUPFAM" id="SSF57667">
    <property type="entry name" value="beta-beta-alpha zinc fingers"/>
    <property type="match status" value="1"/>
</dbReference>
<accession>A0A137PG97</accession>
<protein>
    <recommendedName>
        <fullName evidence="6">U1-type domain-containing protein</fullName>
    </recommendedName>
</protein>
<dbReference type="SMART" id="SM00451">
    <property type="entry name" value="ZnF_U1"/>
    <property type="match status" value="1"/>
</dbReference>
<proteinExistence type="predicted"/>
<evidence type="ECO:0000259" key="6">
    <source>
        <dbReference type="SMART" id="SM00451"/>
    </source>
</evidence>
<dbReference type="InterPro" id="IPR040107">
    <property type="entry name" value="Snu23"/>
</dbReference>
<evidence type="ECO:0000256" key="5">
    <source>
        <dbReference type="SAM" id="MobiDB-lite"/>
    </source>
</evidence>
<evidence type="ECO:0000256" key="1">
    <source>
        <dbReference type="ARBA" id="ARBA00022723"/>
    </source>
</evidence>
<feature type="compositionally biased region" description="Basic and acidic residues" evidence="5">
    <location>
        <begin position="13"/>
        <end position="32"/>
    </location>
</feature>
<dbReference type="GO" id="GO:0046540">
    <property type="term" value="C:U4/U6 x U5 tri-snRNP complex"/>
    <property type="evidence" value="ECO:0007669"/>
    <property type="project" value="TreeGrafter"/>
</dbReference>
<dbReference type="Pfam" id="PF12171">
    <property type="entry name" value="zf-C2H2_jaz"/>
    <property type="match status" value="1"/>
</dbReference>
<dbReference type="InterPro" id="IPR036236">
    <property type="entry name" value="Znf_C2H2_sf"/>
</dbReference>
<keyword evidence="1" id="KW-0479">Metal-binding</keyword>
<organism evidence="7 8">
    <name type="scientific">Conidiobolus coronatus (strain ATCC 28846 / CBS 209.66 / NRRL 28638)</name>
    <name type="common">Delacroixia coronata</name>
    <dbReference type="NCBI Taxonomy" id="796925"/>
    <lineage>
        <taxon>Eukaryota</taxon>
        <taxon>Fungi</taxon>
        <taxon>Fungi incertae sedis</taxon>
        <taxon>Zoopagomycota</taxon>
        <taxon>Entomophthoromycotina</taxon>
        <taxon>Entomophthoromycetes</taxon>
        <taxon>Entomophthorales</taxon>
        <taxon>Ancylistaceae</taxon>
        <taxon>Conidiobolus</taxon>
    </lineage>
</organism>
<dbReference type="InterPro" id="IPR003604">
    <property type="entry name" value="Matrin/U1-like-C_Znf_C2H2"/>
</dbReference>
<name>A0A137PG97_CONC2</name>
<evidence type="ECO:0000256" key="4">
    <source>
        <dbReference type="ARBA" id="ARBA00023242"/>
    </source>
</evidence>
<keyword evidence="8" id="KW-1185">Reference proteome</keyword>
<dbReference type="InterPro" id="IPR022755">
    <property type="entry name" value="Znf_C2H2_jaz"/>
</dbReference>
<dbReference type="Proteomes" id="UP000070444">
    <property type="component" value="Unassembled WGS sequence"/>
</dbReference>
<keyword evidence="2" id="KW-0863">Zinc-finger</keyword>
<reference evidence="7 8" key="1">
    <citation type="journal article" date="2015" name="Genome Biol. Evol.">
        <title>Phylogenomic analyses indicate that early fungi evolved digesting cell walls of algal ancestors of land plants.</title>
        <authorList>
            <person name="Chang Y."/>
            <person name="Wang S."/>
            <person name="Sekimoto S."/>
            <person name="Aerts A.L."/>
            <person name="Choi C."/>
            <person name="Clum A."/>
            <person name="LaButti K.M."/>
            <person name="Lindquist E.A."/>
            <person name="Yee Ngan C."/>
            <person name="Ohm R.A."/>
            <person name="Salamov A.A."/>
            <person name="Grigoriev I.V."/>
            <person name="Spatafora J.W."/>
            <person name="Berbee M.L."/>
        </authorList>
    </citation>
    <scope>NUCLEOTIDE SEQUENCE [LARGE SCALE GENOMIC DNA]</scope>
    <source>
        <strain evidence="7 8">NRRL 28638</strain>
    </source>
</reference>
<dbReference type="GO" id="GO:0000398">
    <property type="term" value="P:mRNA splicing, via spliceosome"/>
    <property type="evidence" value="ECO:0007669"/>
    <property type="project" value="InterPro"/>
</dbReference>
<dbReference type="PANTHER" id="PTHR45986:SF1">
    <property type="entry name" value="ZINC FINGER MATRIN-TYPE PROTEIN 2"/>
    <property type="match status" value="1"/>
</dbReference>
<feature type="compositionally biased region" description="Low complexity" evidence="5">
    <location>
        <begin position="210"/>
        <end position="222"/>
    </location>
</feature>
<feature type="compositionally biased region" description="Basic and acidic residues" evidence="5">
    <location>
        <begin position="55"/>
        <end position="80"/>
    </location>
</feature>
<sequence length="222" mass="25871">MELDPTETVQNKQDSKHREILDRDEYERLAREKAKKQREEEEDAERKAKGLAPVDRNRPKPSKADEEAKQNIQARERKLNLEAKIGKTEVTQGLGSNKQPGYYCQHCDVTLKDSASWLDHINSKRHLTNTGYSTRQTHSTLDQVIARLEYHRRKRTAPKIEYDLDARVLKAQKESEEAKEAKKKRKQQKKEQQEAEMKEHYGEPDDEMSKMMGFGSFGSSKK</sequence>
<evidence type="ECO:0000313" key="8">
    <source>
        <dbReference type="Proteomes" id="UP000070444"/>
    </source>
</evidence>
<dbReference type="STRING" id="796925.A0A137PG97"/>
<keyword evidence="4" id="KW-0539">Nucleus</keyword>
<dbReference type="AlphaFoldDB" id="A0A137PG97"/>
<dbReference type="OMA" id="VDHRRKW"/>
<dbReference type="Gene3D" id="3.30.160.60">
    <property type="entry name" value="Classic Zinc Finger"/>
    <property type="match status" value="1"/>
</dbReference>
<dbReference type="GO" id="GO:0008270">
    <property type="term" value="F:zinc ion binding"/>
    <property type="evidence" value="ECO:0007669"/>
    <property type="project" value="UniProtKB-KW"/>
</dbReference>
<dbReference type="EMBL" id="KQ964428">
    <property type="protein sequence ID" value="KXN74027.1"/>
    <property type="molecule type" value="Genomic_DNA"/>
</dbReference>
<evidence type="ECO:0000313" key="7">
    <source>
        <dbReference type="EMBL" id="KXN74027.1"/>
    </source>
</evidence>
<dbReference type="PANTHER" id="PTHR45986">
    <property type="entry name" value="ZINC FINGER MATRIN-TYPE PROTEIN 2"/>
    <property type="match status" value="1"/>
</dbReference>
<feature type="domain" description="U1-type" evidence="6">
    <location>
        <begin position="99"/>
        <end position="133"/>
    </location>
</feature>
<evidence type="ECO:0000256" key="3">
    <source>
        <dbReference type="ARBA" id="ARBA00022833"/>
    </source>
</evidence>
<evidence type="ECO:0000256" key="2">
    <source>
        <dbReference type="ARBA" id="ARBA00022771"/>
    </source>
</evidence>
<feature type="region of interest" description="Disordered" evidence="5">
    <location>
        <begin position="173"/>
        <end position="222"/>
    </location>
</feature>
<dbReference type="OrthoDB" id="30343at2759"/>
<dbReference type="GO" id="GO:0005681">
    <property type="term" value="C:spliceosomal complex"/>
    <property type="evidence" value="ECO:0007669"/>
    <property type="project" value="InterPro"/>
</dbReference>
<feature type="compositionally biased region" description="Basic and acidic residues" evidence="5">
    <location>
        <begin position="189"/>
        <end position="209"/>
    </location>
</feature>
<gene>
    <name evidence="7" type="ORF">CONCODRAFT_77041</name>
</gene>
<dbReference type="GO" id="GO:0003676">
    <property type="term" value="F:nucleic acid binding"/>
    <property type="evidence" value="ECO:0007669"/>
    <property type="project" value="InterPro"/>
</dbReference>